<evidence type="ECO:0000313" key="3">
    <source>
        <dbReference type="Proteomes" id="UP000887540"/>
    </source>
</evidence>
<protein>
    <submittedName>
        <fullName evidence="4">3'-5' exonuclease domain-containing protein</fullName>
    </submittedName>
</protein>
<dbReference type="SUPFAM" id="SSF53098">
    <property type="entry name" value="Ribonuclease H-like"/>
    <property type="match status" value="1"/>
</dbReference>
<dbReference type="InterPro" id="IPR012337">
    <property type="entry name" value="RNaseH-like_sf"/>
</dbReference>
<evidence type="ECO:0000256" key="1">
    <source>
        <dbReference type="SAM" id="MobiDB-lite"/>
    </source>
</evidence>
<keyword evidence="3" id="KW-1185">Reference proteome</keyword>
<dbReference type="GO" id="GO:0006139">
    <property type="term" value="P:nucleobase-containing compound metabolic process"/>
    <property type="evidence" value="ECO:0007669"/>
    <property type="project" value="InterPro"/>
</dbReference>
<dbReference type="Pfam" id="PF01927">
    <property type="entry name" value="Mut7-C"/>
    <property type="match status" value="1"/>
</dbReference>
<dbReference type="WBParaSite" id="ACRNAN_scaffold3348.g9971.t1">
    <property type="protein sequence ID" value="ACRNAN_scaffold3348.g9971.t1"/>
    <property type="gene ID" value="ACRNAN_scaffold3348.g9971"/>
</dbReference>
<feature type="region of interest" description="Disordered" evidence="1">
    <location>
        <begin position="814"/>
        <end position="833"/>
    </location>
</feature>
<feature type="domain" description="3'-5' exonuclease" evidence="2">
    <location>
        <begin position="593"/>
        <end position="790"/>
    </location>
</feature>
<dbReference type="Proteomes" id="UP000887540">
    <property type="component" value="Unplaced"/>
</dbReference>
<proteinExistence type="predicted"/>
<dbReference type="PANTHER" id="PTHR47765">
    <property type="entry name" value="3'-5' EXONUCLEASE DOMAIN-CONTAINING PROTEIN"/>
    <property type="match status" value="1"/>
</dbReference>
<evidence type="ECO:0000259" key="2">
    <source>
        <dbReference type="SMART" id="SM00474"/>
    </source>
</evidence>
<dbReference type="InterPro" id="IPR002782">
    <property type="entry name" value="Mut7-C_RNAse_dom"/>
</dbReference>
<dbReference type="InterPro" id="IPR052408">
    <property type="entry name" value="Exonuclease_MUT-7-like"/>
</dbReference>
<reference evidence="4" key="1">
    <citation type="submission" date="2022-11" db="UniProtKB">
        <authorList>
            <consortium name="WormBaseParasite"/>
        </authorList>
    </citation>
    <scope>IDENTIFICATION</scope>
</reference>
<dbReference type="Pfam" id="PF01612">
    <property type="entry name" value="DNA_pol_A_exo1"/>
    <property type="match status" value="1"/>
</dbReference>
<sequence>MQKETGERFPKIPAKPTLYKWVHQFDKTGSVHKKGYERAMNQRTPKKIDAMKAAINRKRMAVRRVASELGMKNDSVHRILKKGLRFHPYKLQTLQKLEEDDPEKRVVFAEEHLEHMEHDQNFFKNLFFSDEAHFHLHGSVNTADLNLLILMSESGEEEEAASSSGSGVEKYFNEAGVESISKVLSEEDLLEYDECIEKIKKISEDSDYTGEEKAAAIIKTLQTHFEYVDEYRDREKVIGAFPSFLKLLAEFENYNKIYTGRDDSSMVHHIFNTFYEFLKDQGDYCADEILYQQVHEQDWKNSLRIVSNFKASTYLDRIEYIFQLKNLQCEDSEDILNEVVEVIHRLLNASEYERAIHWIAHFKLQEIFIDRLPELAFYCFQISNRPLIERYLLDRYELQERLMTYMDNLIDFSEFHGAHYKSLSPKTFTPFEWKYLTTDIENTIRARNDKIMKLTFRYARKWDIKEENIPYSMLARAFKFIVYKHYDFLNGHISEQSYDDTVIHMTEEKEEVQGFLLEYLSGGGYYMKALFLALLLNIPDAIWPSSLKSFEYSHPVDVLKVKEDVQMKRQTIEDQRRQHYEQCYLFENNTYPIYMIDTKDLLNAVIEDVFDLEIVGIDVEWRPSGLSIREIAALLQIATTSTVYLIDIVKLEKILTQEDWENFFMKVFCHRDLKKIGFAFHNDLRVLIHTFPWLKKHVDQIAASSICLQSIISQVVLNHAAFKSVFPGYDRPPQLNLAELSRNILDIRLDKSEQQGNWAQRPLRVEQKKYAAMDAHCLIKLYKEICKRLEMGIKDLEIINGIFYASRITYTEKKHIPPPLPRPKGEKREKQPITDQELDGIVKKIRDELSYDSDARRVQDVQLIVDNMINHIGKELRNCGIHTTLVSNRAQLIEHANRKKKTEILTMGKAYDQLRPMFPGRVHSLPVNLSANQSKAQQIEFVLRELKIKVYEEDYFTRCMKCNATQFVNVPGPIIKYMFMRYIMTKDLDFMPKYTTVDAKEARKALQHISAADYGGLKCEVKFFKDEEMTLITAVCEHGNIDI</sequence>
<dbReference type="GO" id="GO:0008408">
    <property type="term" value="F:3'-5' exonuclease activity"/>
    <property type="evidence" value="ECO:0007669"/>
    <property type="project" value="InterPro"/>
</dbReference>
<dbReference type="SMART" id="SM00474">
    <property type="entry name" value="35EXOc"/>
    <property type="match status" value="1"/>
</dbReference>
<dbReference type="Gene3D" id="3.30.420.10">
    <property type="entry name" value="Ribonuclease H-like superfamily/Ribonuclease H"/>
    <property type="match status" value="1"/>
</dbReference>
<dbReference type="AlphaFoldDB" id="A0A914DP99"/>
<feature type="compositionally biased region" description="Basic and acidic residues" evidence="1">
    <location>
        <begin position="823"/>
        <end position="832"/>
    </location>
</feature>
<dbReference type="InterPro" id="IPR036397">
    <property type="entry name" value="RNaseH_sf"/>
</dbReference>
<dbReference type="GO" id="GO:0003676">
    <property type="term" value="F:nucleic acid binding"/>
    <property type="evidence" value="ECO:0007669"/>
    <property type="project" value="InterPro"/>
</dbReference>
<name>A0A914DP99_9BILA</name>
<organism evidence="3 4">
    <name type="scientific">Acrobeloides nanus</name>
    <dbReference type="NCBI Taxonomy" id="290746"/>
    <lineage>
        <taxon>Eukaryota</taxon>
        <taxon>Metazoa</taxon>
        <taxon>Ecdysozoa</taxon>
        <taxon>Nematoda</taxon>
        <taxon>Chromadorea</taxon>
        <taxon>Rhabditida</taxon>
        <taxon>Tylenchina</taxon>
        <taxon>Cephalobomorpha</taxon>
        <taxon>Cephaloboidea</taxon>
        <taxon>Cephalobidae</taxon>
        <taxon>Acrobeloides</taxon>
    </lineage>
</organism>
<dbReference type="InterPro" id="IPR002562">
    <property type="entry name" value="3'-5'_exonuclease_dom"/>
</dbReference>
<accession>A0A914DP99</accession>
<dbReference type="PANTHER" id="PTHR47765:SF2">
    <property type="entry name" value="EXONUCLEASE MUT-7 HOMOLOG"/>
    <property type="match status" value="1"/>
</dbReference>
<evidence type="ECO:0000313" key="4">
    <source>
        <dbReference type="WBParaSite" id="ACRNAN_scaffold3348.g9971.t1"/>
    </source>
</evidence>